<dbReference type="EMBL" id="JAHUTJ010027761">
    <property type="protein sequence ID" value="MED6275414.1"/>
    <property type="molecule type" value="Genomic_DNA"/>
</dbReference>
<evidence type="ECO:0000313" key="2">
    <source>
        <dbReference type="EMBL" id="MED6275414.1"/>
    </source>
</evidence>
<accession>A0ABU7DM90</accession>
<protein>
    <submittedName>
        <fullName evidence="2">Uncharacterized protein</fullName>
    </submittedName>
</protein>
<evidence type="ECO:0000256" key="1">
    <source>
        <dbReference type="SAM" id="MobiDB-lite"/>
    </source>
</evidence>
<keyword evidence="3" id="KW-1185">Reference proteome</keyword>
<feature type="region of interest" description="Disordered" evidence="1">
    <location>
        <begin position="66"/>
        <end position="90"/>
    </location>
</feature>
<gene>
    <name evidence="2" type="ORF">CHARACLAT_026357</name>
</gene>
<comment type="caution">
    <text evidence="2">The sequence shown here is derived from an EMBL/GenBank/DDBJ whole genome shotgun (WGS) entry which is preliminary data.</text>
</comment>
<dbReference type="Proteomes" id="UP001352852">
    <property type="component" value="Unassembled WGS sequence"/>
</dbReference>
<name>A0ABU7DM90_9TELE</name>
<evidence type="ECO:0000313" key="3">
    <source>
        <dbReference type="Proteomes" id="UP001352852"/>
    </source>
</evidence>
<organism evidence="2 3">
    <name type="scientific">Characodon lateralis</name>
    <dbReference type="NCBI Taxonomy" id="208331"/>
    <lineage>
        <taxon>Eukaryota</taxon>
        <taxon>Metazoa</taxon>
        <taxon>Chordata</taxon>
        <taxon>Craniata</taxon>
        <taxon>Vertebrata</taxon>
        <taxon>Euteleostomi</taxon>
        <taxon>Actinopterygii</taxon>
        <taxon>Neopterygii</taxon>
        <taxon>Teleostei</taxon>
        <taxon>Neoteleostei</taxon>
        <taxon>Acanthomorphata</taxon>
        <taxon>Ovalentaria</taxon>
        <taxon>Atherinomorphae</taxon>
        <taxon>Cyprinodontiformes</taxon>
        <taxon>Goodeidae</taxon>
        <taxon>Characodon</taxon>
    </lineage>
</organism>
<sequence>MIWSSIIDNRFFSALVLHPTSQPHPVPDWLTRRKSRKKFRFFNSSIAPLRLPRRILRTAPLRLRLLRPPHPSHRAAPASLAAPHPPHRAAPTSLAALRPLRLPRCARFACRAAPSASFALRRSAPERAST</sequence>
<proteinExistence type="predicted"/>
<reference evidence="2 3" key="1">
    <citation type="submission" date="2021-06" db="EMBL/GenBank/DDBJ databases">
        <authorList>
            <person name="Palmer J.M."/>
        </authorList>
    </citation>
    <scope>NUCLEOTIDE SEQUENCE [LARGE SCALE GENOMIC DNA]</scope>
    <source>
        <strain evidence="2 3">CL_MEX2019</strain>
        <tissue evidence="2">Muscle</tissue>
    </source>
</reference>